<reference evidence="2" key="1">
    <citation type="submission" date="2013-04" db="EMBL/GenBank/DDBJ databases">
        <authorList>
            <person name="Qu J."/>
            <person name="Murali S.C."/>
            <person name="Bandaranaike D."/>
            <person name="Bellair M."/>
            <person name="Blankenburg K."/>
            <person name="Chao H."/>
            <person name="Dinh H."/>
            <person name="Doddapaneni H."/>
            <person name="Downs B."/>
            <person name="Dugan-Rocha S."/>
            <person name="Elkadiri S."/>
            <person name="Gnanaolivu R.D."/>
            <person name="Hernandez B."/>
            <person name="Javaid M."/>
            <person name="Jayaseelan J.C."/>
            <person name="Lee S."/>
            <person name="Li M."/>
            <person name="Ming W."/>
            <person name="Munidasa M."/>
            <person name="Muniz J."/>
            <person name="Nguyen L."/>
            <person name="Ongeri F."/>
            <person name="Osuji N."/>
            <person name="Pu L.-L."/>
            <person name="Puazo M."/>
            <person name="Qu C."/>
            <person name="Quiroz J."/>
            <person name="Raj R."/>
            <person name="Weissenberger G."/>
            <person name="Xin Y."/>
            <person name="Zou X."/>
            <person name="Han Y."/>
            <person name="Richards S."/>
            <person name="Worley K."/>
            <person name="Muzny D."/>
            <person name="Gibbs R."/>
        </authorList>
    </citation>
    <scope>NUCLEOTIDE SEQUENCE</scope>
    <source>
        <strain evidence="2">Sampled in the wild</strain>
    </source>
</reference>
<gene>
    <name evidence="2" type="ORF">J437_LFUL002342</name>
</gene>
<organism evidence="2 3">
    <name type="scientific">Ladona fulva</name>
    <name type="common">Scarce chaser dragonfly</name>
    <name type="synonym">Libellula fulva</name>
    <dbReference type="NCBI Taxonomy" id="123851"/>
    <lineage>
        <taxon>Eukaryota</taxon>
        <taxon>Metazoa</taxon>
        <taxon>Ecdysozoa</taxon>
        <taxon>Arthropoda</taxon>
        <taxon>Hexapoda</taxon>
        <taxon>Insecta</taxon>
        <taxon>Pterygota</taxon>
        <taxon>Palaeoptera</taxon>
        <taxon>Odonata</taxon>
        <taxon>Epiprocta</taxon>
        <taxon>Anisoptera</taxon>
        <taxon>Libelluloidea</taxon>
        <taxon>Libellulidae</taxon>
        <taxon>Ladona</taxon>
    </lineage>
</organism>
<reference evidence="2" key="2">
    <citation type="submission" date="2017-10" db="EMBL/GenBank/DDBJ databases">
        <title>Ladona fulva Genome sequencing and assembly.</title>
        <authorList>
            <person name="Murali S."/>
            <person name="Richards S."/>
            <person name="Bandaranaike D."/>
            <person name="Bellair M."/>
            <person name="Blankenburg K."/>
            <person name="Chao H."/>
            <person name="Dinh H."/>
            <person name="Doddapaneni H."/>
            <person name="Dugan-Rocha S."/>
            <person name="Elkadiri S."/>
            <person name="Gnanaolivu R."/>
            <person name="Hernandez B."/>
            <person name="Skinner E."/>
            <person name="Javaid M."/>
            <person name="Lee S."/>
            <person name="Li M."/>
            <person name="Ming W."/>
            <person name="Munidasa M."/>
            <person name="Muniz J."/>
            <person name="Nguyen L."/>
            <person name="Hughes D."/>
            <person name="Osuji N."/>
            <person name="Pu L.-L."/>
            <person name="Puazo M."/>
            <person name="Qu C."/>
            <person name="Quiroz J."/>
            <person name="Raj R."/>
            <person name="Weissenberger G."/>
            <person name="Xin Y."/>
            <person name="Zou X."/>
            <person name="Han Y."/>
            <person name="Worley K."/>
            <person name="Muzny D."/>
            <person name="Gibbs R."/>
        </authorList>
    </citation>
    <scope>NUCLEOTIDE SEQUENCE</scope>
    <source>
        <strain evidence="2">Sampled in the wild</strain>
    </source>
</reference>
<feature type="region of interest" description="Disordered" evidence="1">
    <location>
        <begin position="1"/>
        <end position="33"/>
    </location>
</feature>
<dbReference type="OrthoDB" id="98077at2759"/>
<dbReference type="AlphaFoldDB" id="A0A8K0K8C8"/>
<dbReference type="Proteomes" id="UP000792457">
    <property type="component" value="Unassembled WGS sequence"/>
</dbReference>
<accession>A0A8K0K8C8</accession>
<feature type="compositionally biased region" description="Basic and acidic residues" evidence="1">
    <location>
        <begin position="1"/>
        <end position="10"/>
    </location>
</feature>
<protein>
    <submittedName>
        <fullName evidence="2">Uncharacterized protein</fullName>
    </submittedName>
</protein>
<sequence length="80" mass="9029">MGAQQAKERVVSTGAHSVRPARNKPKTKDGRLQGSNIFTEHSDYPVLPLFLNMIGCLEYRISSGVVYDVRFKRTGSYQRN</sequence>
<evidence type="ECO:0000256" key="1">
    <source>
        <dbReference type="SAM" id="MobiDB-lite"/>
    </source>
</evidence>
<proteinExistence type="predicted"/>
<comment type="caution">
    <text evidence="2">The sequence shown here is derived from an EMBL/GenBank/DDBJ whole genome shotgun (WGS) entry which is preliminary data.</text>
</comment>
<name>A0A8K0K8C8_LADFU</name>
<dbReference type="EMBL" id="KZ308437">
    <property type="protein sequence ID" value="KAG8229617.1"/>
    <property type="molecule type" value="Genomic_DNA"/>
</dbReference>
<evidence type="ECO:0000313" key="3">
    <source>
        <dbReference type="Proteomes" id="UP000792457"/>
    </source>
</evidence>
<keyword evidence="3" id="KW-1185">Reference proteome</keyword>
<evidence type="ECO:0000313" key="2">
    <source>
        <dbReference type="EMBL" id="KAG8229617.1"/>
    </source>
</evidence>